<dbReference type="EMBL" id="CYPW01000024">
    <property type="protein sequence ID" value="CUH52875.1"/>
    <property type="molecule type" value="Genomic_DNA"/>
</dbReference>
<keyword evidence="2" id="KW-1185">Reference proteome</keyword>
<accession>A0A0P1ERF6</accession>
<dbReference type="AlphaFoldDB" id="A0A0P1ERF6"/>
<dbReference type="Proteomes" id="UP000054823">
    <property type="component" value="Unassembled WGS sequence"/>
</dbReference>
<protein>
    <submittedName>
        <fullName evidence="1">Invasion protein B, involved in pathogenesis</fullName>
    </submittedName>
</protein>
<dbReference type="Gene3D" id="2.60.40.1880">
    <property type="entry name" value="Invasion associated locus B (IalB) protein"/>
    <property type="match status" value="1"/>
</dbReference>
<gene>
    <name evidence="1" type="ORF">SHM7688_02322</name>
</gene>
<organism evidence="1 2">
    <name type="scientific">Shimia marina</name>
    <dbReference type="NCBI Taxonomy" id="321267"/>
    <lineage>
        <taxon>Bacteria</taxon>
        <taxon>Pseudomonadati</taxon>
        <taxon>Pseudomonadota</taxon>
        <taxon>Alphaproteobacteria</taxon>
        <taxon>Rhodobacterales</taxon>
        <taxon>Roseobacteraceae</taxon>
    </lineage>
</organism>
<dbReference type="OrthoDB" id="7704372at2"/>
<name>A0A0P1ERF6_9RHOB</name>
<dbReference type="Pfam" id="PF06776">
    <property type="entry name" value="IalB"/>
    <property type="match status" value="1"/>
</dbReference>
<proteinExistence type="predicted"/>
<evidence type="ECO:0000313" key="1">
    <source>
        <dbReference type="EMBL" id="CUH52875.1"/>
    </source>
</evidence>
<evidence type="ECO:0000313" key="2">
    <source>
        <dbReference type="Proteomes" id="UP000054823"/>
    </source>
</evidence>
<dbReference type="RefSeq" id="WP_058240065.1">
    <property type="nucleotide sequence ID" value="NZ_CYPW01000024.1"/>
</dbReference>
<dbReference type="STRING" id="321267.SHM7688_02322"/>
<dbReference type="InterPro" id="IPR010642">
    <property type="entry name" value="Invasion_prot_B"/>
</dbReference>
<dbReference type="InterPro" id="IPR038696">
    <property type="entry name" value="IalB_sf"/>
</dbReference>
<reference evidence="1 2" key="1">
    <citation type="submission" date="2015-09" db="EMBL/GenBank/DDBJ databases">
        <authorList>
            <consortium name="Swine Surveillance"/>
        </authorList>
    </citation>
    <scope>NUCLEOTIDE SEQUENCE [LARGE SCALE GENOMIC DNA]</scope>
    <source>
        <strain evidence="1 2">CECT 7688</strain>
    </source>
</reference>
<sequence>MRWLIALMVLATPLAAQDQEGNDRPSNWRVTHHEIHNIWNTICDEREEGAELTQRCYIRRVDVFSPQPNFAAQFFFLTSGADGGTDMQFGMEFGTFTAPGNFRIERDGVSVWRTNRLGCLTGASCTFEDAAAEALLAQMLAGGAFRFTFRDSHGTSQDLSWSLNGFEEAYADYNTQLAQRGLGQP</sequence>